<feature type="non-terminal residue" evidence="1">
    <location>
        <position position="63"/>
    </location>
</feature>
<evidence type="ECO:0000313" key="1">
    <source>
        <dbReference type="EMBL" id="MBO0349740.1"/>
    </source>
</evidence>
<gene>
    <name evidence="1" type="ORF">J0895_11590</name>
</gene>
<reference evidence="1 2" key="1">
    <citation type="submission" date="2021-03" db="EMBL/GenBank/DDBJ databases">
        <title>Metabolic Capacity of the Antarctic Cyanobacterium Phormidium pseudopriestleyi that Sustains Oxygenic Photosynthesis in the Presence of Hydrogen Sulfide.</title>
        <authorList>
            <person name="Lumian J.E."/>
            <person name="Jungblut A.D."/>
            <person name="Dillon M.L."/>
            <person name="Hawes I."/>
            <person name="Doran P.T."/>
            <person name="Mackey T.J."/>
            <person name="Dick G.J."/>
            <person name="Grettenberger C.L."/>
            <person name="Sumner D.Y."/>
        </authorList>
    </citation>
    <scope>NUCLEOTIDE SEQUENCE [LARGE SCALE GENOMIC DNA]</scope>
    <source>
        <strain evidence="1 2">FRX01</strain>
    </source>
</reference>
<dbReference type="EMBL" id="JAFLQW010000310">
    <property type="protein sequence ID" value="MBO0349740.1"/>
    <property type="molecule type" value="Genomic_DNA"/>
</dbReference>
<protein>
    <submittedName>
        <fullName evidence="1">Uncharacterized protein</fullName>
    </submittedName>
</protein>
<organism evidence="1 2">
    <name type="scientific">Phormidium pseudopriestleyi FRX01</name>
    <dbReference type="NCBI Taxonomy" id="1759528"/>
    <lineage>
        <taxon>Bacteria</taxon>
        <taxon>Bacillati</taxon>
        <taxon>Cyanobacteriota</taxon>
        <taxon>Cyanophyceae</taxon>
        <taxon>Oscillatoriophycideae</taxon>
        <taxon>Oscillatoriales</taxon>
        <taxon>Oscillatoriaceae</taxon>
        <taxon>Phormidium</taxon>
    </lineage>
</organism>
<proteinExistence type="predicted"/>
<dbReference type="Proteomes" id="UP000664844">
    <property type="component" value="Unassembled WGS sequence"/>
</dbReference>
<name>A0ABS3FRJ5_9CYAN</name>
<sequence>MFVSFYGHSFLFTRIRQQHKVVRRDRLLVPYYLEPRMLQLLPESSADIQERLLTLPMSKDTGI</sequence>
<dbReference type="RefSeq" id="WP_207088248.1">
    <property type="nucleotide sequence ID" value="NZ_JAFLQW010000310.1"/>
</dbReference>
<comment type="caution">
    <text evidence="1">The sequence shown here is derived from an EMBL/GenBank/DDBJ whole genome shotgun (WGS) entry which is preliminary data.</text>
</comment>
<keyword evidence="2" id="KW-1185">Reference proteome</keyword>
<evidence type="ECO:0000313" key="2">
    <source>
        <dbReference type="Proteomes" id="UP000664844"/>
    </source>
</evidence>
<accession>A0ABS3FRJ5</accession>